<gene>
    <name evidence="1" type="ORF">F1649_07500</name>
</gene>
<keyword evidence="2" id="KW-1185">Reference proteome</keyword>
<reference evidence="1 2" key="1">
    <citation type="submission" date="2019-09" db="EMBL/GenBank/DDBJ databases">
        <title>Pararcticibacter amylolyticus gen. nov., sp. nov., isolated from a rottenly hemp rope, and reclassification of Pedobacter tournemirensis as Pararcticibacter tournemirensis comb. nov.</title>
        <authorList>
            <person name="Cai Y."/>
        </authorList>
    </citation>
    <scope>NUCLEOTIDE SEQUENCE [LARGE SCALE GENOMIC DNA]</scope>
    <source>
        <strain evidence="1 2">TF5-37.2-LB10</strain>
    </source>
</reference>
<evidence type="ECO:0000313" key="2">
    <source>
        <dbReference type="Proteomes" id="UP000322918"/>
    </source>
</evidence>
<dbReference type="EMBL" id="VWNE01000009">
    <property type="protein sequence ID" value="KAA8484175.1"/>
    <property type="molecule type" value="Genomic_DNA"/>
</dbReference>
<proteinExistence type="predicted"/>
<dbReference type="AlphaFoldDB" id="A0A5M9HCX2"/>
<organism evidence="1 2">
    <name type="scientific">Arcticibacter tournemirensis</name>
    <dbReference type="NCBI Taxonomy" id="699437"/>
    <lineage>
        <taxon>Bacteria</taxon>
        <taxon>Pseudomonadati</taxon>
        <taxon>Bacteroidota</taxon>
        <taxon>Sphingobacteriia</taxon>
        <taxon>Sphingobacteriales</taxon>
        <taxon>Sphingobacteriaceae</taxon>
        <taxon>Arcticibacter</taxon>
    </lineage>
</organism>
<dbReference type="RefSeq" id="WP_150309369.1">
    <property type="nucleotide sequence ID" value="NZ_VWNE01000009.1"/>
</dbReference>
<accession>A0A5M9HCX2</accession>
<protein>
    <submittedName>
        <fullName evidence="1">Uncharacterized protein</fullName>
    </submittedName>
</protein>
<name>A0A5M9HCX2_9SPHI</name>
<sequence>MNASDPVQNRFRVESTHLGTMLCLPPVLLREKPKKHGSERQSAPKIEKLLLEEVPKRLDTPYYKLSCPEIAIQVNE</sequence>
<comment type="caution">
    <text evidence="1">The sequence shown here is derived from an EMBL/GenBank/DDBJ whole genome shotgun (WGS) entry which is preliminary data.</text>
</comment>
<evidence type="ECO:0000313" key="1">
    <source>
        <dbReference type="EMBL" id="KAA8484175.1"/>
    </source>
</evidence>
<dbReference type="Proteomes" id="UP000322918">
    <property type="component" value="Unassembled WGS sequence"/>
</dbReference>